<sequence>MARREGSGYKGRMPESSHASHLKLPRNEMEFHKEDKDGDQRELDDVGQSYQGGSQVKSGAGDTSTRSSEIQTMVKLGVAPIIKGSVGGDASDDARRSELLGDTGKDGKGNTLGAGGARHDVLVGSTNRGKEGDALGIGGAKHDKLVAAPTETKRTTP</sequence>
<evidence type="ECO:0000313" key="3">
    <source>
        <dbReference type="Proteomes" id="UP001642360"/>
    </source>
</evidence>
<feature type="compositionally biased region" description="Basic and acidic residues" evidence="1">
    <location>
        <begin position="92"/>
        <end position="108"/>
    </location>
</feature>
<dbReference type="EMBL" id="CAUOFW020002339">
    <property type="protein sequence ID" value="CAK9153067.1"/>
    <property type="molecule type" value="Genomic_DNA"/>
</dbReference>
<name>A0ABC8S7E5_9AQUA</name>
<accession>A0ABC8S7E5</accession>
<feature type="compositionally biased region" description="Polar residues" evidence="1">
    <location>
        <begin position="48"/>
        <end position="71"/>
    </location>
</feature>
<evidence type="ECO:0000313" key="2">
    <source>
        <dbReference type="EMBL" id="CAK9153067.1"/>
    </source>
</evidence>
<reference evidence="2 3" key="1">
    <citation type="submission" date="2024-02" db="EMBL/GenBank/DDBJ databases">
        <authorList>
            <person name="Vignale AGUSTIN F."/>
            <person name="Sosa J E."/>
            <person name="Modenutti C."/>
        </authorList>
    </citation>
    <scope>NUCLEOTIDE SEQUENCE [LARGE SCALE GENOMIC DNA]</scope>
</reference>
<organism evidence="2 3">
    <name type="scientific">Ilex paraguariensis</name>
    <name type="common">yerba mate</name>
    <dbReference type="NCBI Taxonomy" id="185542"/>
    <lineage>
        <taxon>Eukaryota</taxon>
        <taxon>Viridiplantae</taxon>
        <taxon>Streptophyta</taxon>
        <taxon>Embryophyta</taxon>
        <taxon>Tracheophyta</taxon>
        <taxon>Spermatophyta</taxon>
        <taxon>Magnoliopsida</taxon>
        <taxon>eudicotyledons</taxon>
        <taxon>Gunneridae</taxon>
        <taxon>Pentapetalae</taxon>
        <taxon>asterids</taxon>
        <taxon>campanulids</taxon>
        <taxon>Aquifoliales</taxon>
        <taxon>Aquifoliaceae</taxon>
        <taxon>Ilex</taxon>
    </lineage>
</organism>
<feature type="compositionally biased region" description="Basic and acidic residues" evidence="1">
    <location>
        <begin position="1"/>
        <end position="15"/>
    </location>
</feature>
<dbReference type="AlphaFoldDB" id="A0ABC8S7E5"/>
<evidence type="ECO:0000256" key="1">
    <source>
        <dbReference type="SAM" id="MobiDB-lite"/>
    </source>
</evidence>
<keyword evidence="3" id="KW-1185">Reference proteome</keyword>
<feature type="compositionally biased region" description="Basic and acidic residues" evidence="1">
    <location>
        <begin position="140"/>
        <end position="157"/>
    </location>
</feature>
<comment type="caution">
    <text evidence="2">The sequence shown here is derived from an EMBL/GenBank/DDBJ whole genome shotgun (WGS) entry which is preliminary data.</text>
</comment>
<feature type="region of interest" description="Disordered" evidence="1">
    <location>
        <begin position="1"/>
        <end position="157"/>
    </location>
</feature>
<protein>
    <submittedName>
        <fullName evidence="2">Uncharacterized protein</fullName>
    </submittedName>
</protein>
<dbReference type="Proteomes" id="UP001642360">
    <property type="component" value="Unassembled WGS sequence"/>
</dbReference>
<proteinExistence type="predicted"/>
<gene>
    <name evidence="2" type="ORF">ILEXP_LOCUS21315</name>
</gene>
<feature type="compositionally biased region" description="Basic and acidic residues" evidence="1">
    <location>
        <begin position="25"/>
        <end position="44"/>
    </location>
</feature>